<reference evidence="5 6" key="1">
    <citation type="journal article" date="2023" name="Elife">
        <title>Identification of key yeast species and microbe-microbe interactions impacting larval growth of Drosophila in the wild.</title>
        <authorList>
            <person name="Mure A."/>
            <person name="Sugiura Y."/>
            <person name="Maeda R."/>
            <person name="Honda K."/>
            <person name="Sakurai N."/>
            <person name="Takahashi Y."/>
            <person name="Watada M."/>
            <person name="Katoh T."/>
            <person name="Gotoh A."/>
            <person name="Gotoh Y."/>
            <person name="Taniguchi I."/>
            <person name="Nakamura K."/>
            <person name="Hayashi T."/>
            <person name="Katayama T."/>
            <person name="Uemura T."/>
            <person name="Hattori Y."/>
        </authorList>
    </citation>
    <scope>NUCLEOTIDE SEQUENCE [LARGE SCALE GENOMIC DNA]</scope>
    <source>
        <strain evidence="5 6">SB-73</strain>
    </source>
</reference>
<evidence type="ECO:0000313" key="6">
    <source>
        <dbReference type="Proteomes" id="UP001362899"/>
    </source>
</evidence>
<proteinExistence type="inferred from homology"/>
<sequence length="350" mass="39738">MEAVIRPLVPLSNVENKKPWLRVLTYNILAQALIRREQYPTNGSFIKFAKRFPALTQEIKEYKPDILLLQEVDIDKYGHWKEILSNMNTHLAHHETKRHGLLLAYNKSIFKEIDFKEVSYDDYGFHDSDGLSIPSQNVTGNICAVMVLEHLETGHRYAVGTTHLYWHGEACYERARQVTIFSYELLKIMRTNNAESIIIGGDFNSNPVSPGHSFLKNNFHFDDNAKSIIARSSKYQQFGAVGATEAQKRTSLLSDPDGCVKKLLSEAEKVSGPPLKSCYFIDGKEPKFTNWTDNFRDVIDYIFVSDDLTPTSVLALPTEKDLGPEPSSLPRARNNQGYPSDHLPLMVELS</sequence>
<dbReference type="InterPro" id="IPR036691">
    <property type="entry name" value="Endo/exonu/phosph_ase_sf"/>
</dbReference>
<dbReference type="InterPro" id="IPR005135">
    <property type="entry name" value="Endo/exonuclease/phosphatase"/>
</dbReference>
<evidence type="ECO:0000313" key="5">
    <source>
        <dbReference type="EMBL" id="GMM51239.1"/>
    </source>
</evidence>
<comment type="caution">
    <text evidence="5">The sequence shown here is derived from an EMBL/GenBank/DDBJ whole genome shotgun (WGS) entry which is preliminary data.</text>
</comment>
<dbReference type="EMBL" id="BTGC01000003">
    <property type="protein sequence ID" value="GMM51239.1"/>
    <property type="molecule type" value="Genomic_DNA"/>
</dbReference>
<dbReference type="GO" id="GO:0000175">
    <property type="term" value="F:3'-5'-RNA exonuclease activity"/>
    <property type="evidence" value="ECO:0007669"/>
    <property type="project" value="TreeGrafter"/>
</dbReference>
<dbReference type="AlphaFoldDB" id="A0AAV5RI92"/>
<keyword evidence="2" id="KW-0378">Hydrolase</keyword>
<dbReference type="Proteomes" id="UP001362899">
    <property type="component" value="Unassembled WGS sequence"/>
</dbReference>
<dbReference type="Gene3D" id="3.60.10.10">
    <property type="entry name" value="Endonuclease/exonuclease/phosphatase"/>
    <property type="match status" value="1"/>
</dbReference>
<gene>
    <name evidence="5" type="ORF">DASB73_021970</name>
</gene>
<dbReference type="InterPro" id="IPR050410">
    <property type="entry name" value="CCR4/nocturin_mRNA_transcr"/>
</dbReference>
<organism evidence="5 6">
    <name type="scientific">Starmerella bacillaris</name>
    <name type="common">Yeast</name>
    <name type="synonym">Candida zemplinina</name>
    <dbReference type="NCBI Taxonomy" id="1247836"/>
    <lineage>
        <taxon>Eukaryota</taxon>
        <taxon>Fungi</taxon>
        <taxon>Dikarya</taxon>
        <taxon>Ascomycota</taxon>
        <taxon>Saccharomycotina</taxon>
        <taxon>Dipodascomycetes</taxon>
        <taxon>Dipodascales</taxon>
        <taxon>Trichomonascaceae</taxon>
        <taxon>Starmerella</taxon>
    </lineage>
</organism>
<evidence type="ECO:0000259" key="4">
    <source>
        <dbReference type="Pfam" id="PF03372"/>
    </source>
</evidence>
<comment type="similarity">
    <text evidence="1">Belongs to the CCR4/nocturin family.</text>
</comment>
<keyword evidence="5" id="KW-0269">Exonuclease</keyword>
<dbReference type="SUPFAM" id="SSF56219">
    <property type="entry name" value="DNase I-like"/>
    <property type="match status" value="1"/>
</dbReference>
<evidence type="ECO:0000256" key="1">
    <source>
        <dbReference type="ARBA" id="ARBA00010774"/>
    </source>
</evidence>
<accession>A0AAV5RI92</accession>
<keyword evidence="6" id="KW-1185">Reference proteome</keyword>
<dbReference type="PANTHER" id="PTHR12121:SF45">
    <property type="entry name" value="NOCTURNIN"/>
    <property type="match status" value="1"/>
</dbReference>
<feature type="domain" description="Endonuclease/exonuclease/phosphatase" evidence="4">
    <location>
        <begin position="24"/>
        <end position="342"/>
    </location>
</feature>
<evidence type="ECO:0000256" key="2">
    <source>
        <dbReference type="ARBA" id="ARBA00022801"/>
    </source>
</evidence>
<name>A0AAV5RI92_STABA</name>
<dbReference type="GO" id="GO:0006139">
    <property type="term" value="P:nucleobase-containing compound metabolic process"/>
    <property type="evidence" value="ECO:0007669"/>
    <property type="project" value="UniProtKB-ARBA"/>
</dbReference>
<keyword evidence="5" id="KW-0540">Nuclease</keyword>
<dbReference type="Pfam" id="PF03372">
    <property type="entry name" value="Exo_endo_phos"/>
    <property type="match status" value="1"/>
</dbReference>
<protein>
    <submittedName>
        <fullName evidence="5">RNA exonuclease</fullName>
    </submittedName>
</protein>
<feature type="region of interest" description="Disordered" evidence="3">
    <location>
        <begin position="317"/>
        <end position="350"/>
    </location>
</feature>
<dbReference type="PANTHER" id="PTHR12121">
    <property type="entry name" value="CARBON CATABOLITE REPRESSOR PROTEIN 4"/>
    <property type="match status" value="1"/>
</dbReference>
<evidence type="ECO:0000256" key="3">
    <source>
        <dbReference type="SAM" id="MobiDB-lite"/>
    </source>
</evidence>